<evidence type="ECO:0000256" key="1">
    <source>
        <dbReference type="SAM" id="MobiDB-lite"/>
    </source>
</evidence>
<keyword evidence="3" id="KW-0732">Signal</keyword>
<feature type="region of interest" description="Disordered" evidence="1">
    <location>
        <begin position="20"/>
        <end position="108"/>
    </location>
</feature>
<gene>
    <name evidence="5" type="ORF">HRR80_005222</name>
</gene>
<name>A0AAN6IUJ9_EXODE</name>
<feature type="compositionally biased region" description="Gly residues" evidence="1">
    <location>
        <begin position="51"/>
        <end position="81"/>
    </location>
</feature>
<keyword evidence="2" id="KW-0472">Membrane</keyword>
<feature type="signal peptide" evidence="3">
    <location>
        <begin position="1"/>
        <end position="18"/>
    </location>
</feature>
<organism evidence="5 6">
    <name type="scientific">Exophiala dermatitidis</name>
    <name type="common">Black yeast-like fungus</name>
    <name type="synonym">Wangiella dermatitidis</name>
    <dbReference type="NCBI Taxonomy" id="5970"/>
    <lineage>
        <taxon>Eukaryota</taxon>
        <taxon>Fungi</taxon>
        <taxon>Dikarya</taxon>
        <taxon>Ascomycota</taxon>
        <taxon>Pezizomycotina</taxon>
        <taxon>Eurotiomycetes</taxon>
        <taxon>Chaetothyriomycetidae</taxon>
        <taxon>Chaetothyriales</taxon>
        <taxon>Herpotrichiellaceae</taxon>
        <taxon>Exophiala</taxon>
    </lineage>
</organism>
<evidence type="ECO:0000313" key="6">
    <source>
        <dbReference type="Proteomes" id="UP001161757"/>
    </source>
</evidence>
<evidence type="ECO:0000256" key="2">
    <source>
        <dbReference type="SAM" id="Phobius"/>
    </source>
</evidence>
<protein>
    <recommendedName>
        <fullName evidence="4">DUF7732 domain-containing protein</fullName>
    </recommendedName>
</protein>
<dbReference type="InterPro" id="IPR056634">
    <property type="entry name" value="DUF7732"/>
</dbReference>
<accession>A0AAN6IUJ9</accession>
<dbReference type="PANTHER" id="PTHR42091:SF1">
    <property type="entry name" value="CONSERVED GLYCINE-RICH PROTEIN (AFU_ORTHOLOGUE AFUA_7G02440)"/>
    <property type="match status" value="1"/>
</dbReference>
<evidence type="ECO:0000313" key="5">
    <source>
        <dbReference type="EMBL" id="KAJ8991172.1"/>
    </source>
</evidence>
<dbReference type="Proteomes" id="UP001161757">
    <property type="component" value="Unassembled WGS sequence"/>
</dbReference>
<dbReference type="EMBL" id="JAJGCB010000009">
    <property type="protein sequence ID" value="KAJ8991172.1"/>
    <property type="molecule type" value="Genomic_DNA"/>
</dbReference>
<feature type="transmembrane region" description="Helical" evidence="2">
    <location>
        <begin position="254"/>
        <end position="275"/>
    </location>
</feature>
<feature type="chain" id="PRO_5042891564" description="DUF7732 domain-containing protein" evidence="3">
    <location>
        <begin position="19"/>
        <end position="276"/>
    </location>
</feature>
<dbReference type="PANTHER" id="PTHR42091">
    <property type="entry name" value="CONSERVED GLYCINE-RICH PROTEIN (AFU_ORTHOLOGUE AFUA_7G02440)"/>
    <property type="match status" value="1"/>
</dbReference>
<comment type="caution">
    <text evidence="5">The sequence shown here is derived from an EMBL/GenBank/DDBJ whole genome shotgun (WGS) entry which is preliminary data.</text>
</comment>
<keyword evidence="2" id="KW-1133">Transmembrane helix</keyword>
<keyword evidence="2" id="KW-0812">Transmembrane</keyword>
<dbReference type="Pfam" id="PF24866">
    <property type="entry name" value="DUF7732"/>
    <property type="match status" value="1"/>
</dbReference>
<feature type="domain" description="DUF7732" evidence="4">
    <location>
        <begin position="110"/>
        <end position="234"/>
    </location>
</feature>
<feature type="compositionally biased region" description="Polar residues" evidence="1">
    <location>
        <begin position="34"/>
        <end position="44"/>
    </location>
</feature>
<sequence>MKLYLLTAFLYLTSLAASAPPASTFPSPGEISVRDSSPLEQYNTLAKRKGGGGGKGGGSGGSSGGGRSSGSGSSGSSGSGGRPYSFSSSSNAGGRTRDGSGTPKTYGNRYAGGATVPYTAGAKSPSRGIAPYALPIAALAFFPGIWLYSSVWAYPYPMYYHWNQDGQNRTSNVTCLCQQYQVCGCDPTDNSTFLDQVVSNGTGGAPVNSSLVRTIDYGNGSAATYINGSLANGTTADGGSDPSSESQVSPAVRLAMGYVGYWVMTTTVMVGMWMVA</sequence>
<evidence type="ECO:0000256" key="3">
    <source>
        <dbReference type="SAM" id="SignalP"/>
    </source>
</evidence>
<evidence type="ECO:0000259" key="4">
    <source>
        <dbReference type="Pfam" id="PF24866"/>
    </source>
</evidence>
<feature type="transmembrane region" description="Helical" evidence="2">
    <location>
        <begin position="132"/>
        <end position="154"/>
    </location>
</feature>
<proteinExistence type="predicted"/>
<dbReference type="AlphaFoldDB" id="A0AAN6IUJ9"/>
<reference evidence="5" key="1">
    <citation type="submission" date="2023-01" db="EMBL/GenBank/DDBJ databases">
        <title>Exophiala dermititidis isolated from Cystic Fibrosis Patient.</title>
        <authorList>
            <person name="Kurbessoian T."/>
            <person name="Crocker A."/>
            <person name="Murante D."/>
            <person name="Hogan D.A."/>
            <person name="Stajich J.E."/>
        </authorList>
    </citation>
    <scope>NUCLEOTIDE SEQUENCE</scope>
    <source>
        <strain evidence="5">Ex8</strain>
    </source>
</reference>